<feature type="region of interest" description="Disordered" evidence="1">
    <location>
        <begin position="1"/>
        <end position="40"/>
    </location>
</feature>
<accession>A0ABU9K6E1</accession>
<evidence type="ECO:0000313" key="2">
    <source>
        <dbReference type="EMBL" id="MEL3971656.1"/>
    </source>
</evidence>
<sequence>MSKQKNKDRKNNKAMPKTDVEFAQNGLEKLALKTEERENK</sequence>
<feature type="compositionally biased region" description="Basic residues" evidence="1">
    <location>
        <begin position="1"/>
        <end position="12"/>
    </location>
</feature>
<keyword evidence="3" id="KW-1185">Reference proteome</keyword>
<name>A0ABU9K6E1_9BACI</name>
<dbReference type="Proteomes" id="UP001389717">
    <property type="component" value="Unassembled WGS sequence"/>
</dbReference>
<feature type="compositionally biased region" description="Basic and acidic residues" evidence="1">
    <location>
        <begin position="30"/>
        <end position="40"/>
    </location>
</feature>
<organism evidence="2 3">
    <name type="scientific">Rossellomorea oryzaecorticis</name>
    <dbReference type="NCBI Taxonomy" id="1396505"/>
    <lineage>
        <taxon>Bacteria</taxon>
        <taxon>Bacillati</taxon>
        <taxon>Bacillota</taxon>
        <taxon>Bacilli</taxon>
        <taxon>Bacillales</taxon>
        <taxon>Bacillaceae</taxon>
        <taxon>Rossellomorea</taxon>
    </lineage>
</organism>
<dbReference type="EMBL" id="JBBYAF010000007">
    <property type="protein sequence ID" value="MEL3971656.1"/>
    <property type="molecule type" value="Genomic_DNA"/>
</dbReference>
<dbReference type="RefSeq" id="WP_341981169.1">
    <property type="nucleotide sequence ID" value="NZ_JBBYAF010000007.1"/>
</dbReference>
<reference evidence="2 3" key="1">
    <citation type="submission" date="2024-04" db="EMBL/GenBank/DDBJ databases">
        <title>Bacillus oryzaecorticis sp. nov., a moderately halophilic bacterium isolated from rice husks.</title>
        <authorList>
            <person name="Zhu H.-S."/>
        </authorList>
    </citation>
    <scope>NUCLEOTIDE SEQUENCE [LARGE SCALE GENOMIC DNA]</scope>
    <source>
        <strain evidence="2 3">ZC255</strain>
    </source>
</reference>
<proteinExistence type="predicted"/>
<evidence type="ECO:0000256" key="1">
    <source>
        <dbReference type="SAM" id="MobiDB-lite"/>
    </source>
</evidence>
<evidence type="ECO:0000313" key="3">
    <source>
        <dbReference type="Proteomes" id="UP001389717"/>
    </source>
</evidence>
<gene>
    <name evidence="2" type="ORF">AAEO50_05120</name>
</gene>
<evidence type="ECO:0008006" key="4">
    <source>
        <dbReference type="Google" id="ProtNLM"/>
    </source>
</evidence>
<comment type="caution">
    <text evidence="2">The sequence shown here is derived from an EMBL/GenBank/DDBJ whole genome shotgun (WGS) entry which is preliminary data.</text>
</comment>
<protein>
    <recommendedName>
        <fullName evidence="4">YfhD family protein</fullName>
    </recommendedName>
</protein>